<gene>
    <name evidence="1" type="ORF">BJ970_006845</name>
</gene>
<reference evidence="1 2" key="1">
    <citation type="submission" date="2020-08" db="EMBL/GenBank/DDBJ databases">
        <title>Sequencing the genomes of 1000 actinobacteria strains.</title>
        <authorList>
            <person name="Klenk H.-P."/>
        </authorList>
    </citation>
    <scope>NUCLEOTIDE SEQUENCE [LARGE SCALE GENOMIC DNA]</scope>
    <source>
        <strain evidence="1 2">DSM 45584</strain>
    </source>
</reference>
<dbReference type="AlphaFoldDB" id="A0A840QFM7"/>
<dbReference type="EMBL" id="JACHIW010000002">
    <property type="protein sequence ID" value="MBB5159246.1"/>
    <property type="molecule type" value="Genomic_DNA"/>
</dbReference>
<name>A0A840QFM7_9PSEU</name>
<proteinExistence type="predicted"/>
<accession>A0A840QFM7</accession>
<dbReference type="Proteomes" id="UP000584374">
    <property type="component" value="Unassembled WGS sequence"/>
</dbReference>
<comment type="caution">
    <text evidence="1">The sequence shown here is derived from an EMBL/GenBank/DDBJ whole genome shotgun (WGS) entry which is preliminary data.</text>
</comment>
<evidence type="ECO:0000313" key="2">
    <source>
        <dbReference type="Proteomes" id="UP000584374"/>
    </source>
</evidence>
<keyword evidence="2" id="KW-1185">Reference proteome</keyword>
<protein>
    <submittedName>
        <fullName evidence="1">Uncharacterized protein</fullName>
    </submittedName>
</protein>
<organism evidence="1 2">
    <name type="scientific">Saccharopolyspora phatthalungensis</name>
    <dbReference type="NCBI Taxonomy" id="664693"/>
    <lineage>
        <taxon>Bacteria</taxon>
        <taxon>Bacillati</taxon>
        <taxon>Actinomycetota</taxon>
        <taxon>Actinomycetes</taxon>
        <taxon>Pseudonocardiales</taxon>
        <taxon>Pseudonocardiaceae</taxon>
        <taxon>Saccharopolyspora</taxon>
    </lineage>
</organism>
<evidence type="ECO:0000313" key="1">
    <source>
        <dbReference type="EMBL" id="MBB5159246.1"/>
    </source>
</evidence>
<sequence>MLLALANQPSYLIFDPPNTFESISVRSSGSPVTWLKSGVSRVDRAARGRLFAAD</sequence>